<keyword evidence="1" id="KW-0677">Repeat</keyword>
<dbReference type="InterPro" id="IPR002178">
    <property type="entry name" value="PTS_EIIA_type-2_dom"/>
</dbReference>
<dbReference type="PANTHER" id="PTHR30185">
    <property type="entry name" value="CRYPTIC BETA-GLUCOSIDE BGL OPERON ANTITERMINATOR"/>
    <property type="match status" value="1"/>
</dbReference>
<dbReference type="STRING" id="1619308.B5808_04795"/>
<dbReference type="InterPro" id="IPR050661">
    <property type="entry name" value="BglG_antiterminators"/>
</dbReference>
<dbReference type="PROSITE" id="PS51372">
    <property type="entry name" value="PRD_2"/>
    <property type="match status" value="1"/>
</dbReference>
<dbReference type="InterPro" id="IPR036388">
    <property type="entry name" value="WH-like_DNA-bd_sf"/>
</dbReference>
<protein>
    <submittedName>
        <fullName evidence="2">Transcriptional antiterminator</fullName>
    </submittedName>
</protein>
<evidence type="ECO:0000313" key="2">
    <source>
        <dbReference type="EMBL" id="ARJ04616.1"/>
    </source>
</evidence>
<dbReference type="Gene3D" id="1.10.1790.10">
    <property type="entry name" value="PRD domain"/>
    <property type="match status" value="1"/>
</dbReference>
<sequence>MSERYERLLDYLAGADDWVTAGELADRLGVTTRSVRSYVTSVKQAAMPLEVIASSTSGYRLNRDAYAEFLSAVRSSSKAPGSPRDRVHAIIRDLGESIDGVDVFDLASAMYVSESTVEADLRKVKMLAEDAGLELARRGSRVRLEGSELGRRRLLSRIFRDQSAQGFLDLDYIQREFGFPALGRFKDDLVERLGATGYFVNEYSINNVLLHVAIAVDRVSKDRSIESADPSPAPGGPPEVERLLEQLVAEHFSVRLGVRELGYLAILLTTRVLTPGHDEPTEDVAAAYLRDDDLAALRSIVALASDEYLVDLRDEDFLVRLGLHVRNLVARGHESAHTRNPMTRSIKSSYPMIYELAVFIASQIQRREGIPINDDEIAYIALHVGSHLERQSRREERITCAIVSPTYYDLHERLRERVEAVFGDDLQVDITITRTDVDWSALSSDIVITTLPVQGARDTVVTVQPFLTDGDVEAIRRAIAAVRRHRRRMQLKDELLQYFDERLFFRDLQAPDEPTMIRRLGSAMVELGIIDDEYVEQAIEREAMSSTAFTDTIAVPHAMTMSASHTALAIVVNETPMQWGGNRVTVIALIAFSAEGRRAFQVVFDQLVEVFSDRDVVQRIIRRGTTFPAFIDELVRVMDE</sequence>
<organism evidence="2 3">
    <name type="scientific">Cnuibacter physcomitrellae</name>
    <dbReference type="NCBI Taxonomy" id="1619308"/>
    <lineage>
        <taxon>Bacteria</taxon>
        <taxon>Bacillati</taxon>
        <taxon>Actinomycetota</taxon>
        <taxon>Actinomycetes</taxon>
        <taxon>Micrococcales</taxon>
        <taxon>Microbacteriaceae</taxon>
        <taxon>Cnuibacter</taxon>
    </lineage>
</organism>
<dbReference type="Pfam" id="PF00874">
    <property type="entry name" value="PRD"/>
    <property type="match status" value="1"/>
</dbReference>
<name>A0A1X9LHC8_9MICO</name>
<dbReference type="SUPFAM" id="SSF55804">
    <property type="entry name" value="Phoshotransferase/anion transport protein"/>
    <property type="match status" value="1"/>
</dbReference>
<dbReference type="CDD" id="cd05568">
    <property type="entry name" value="PTS_IIB_bgl_like"/>
    <property type="match status" value="1"/>
</dbReference>
<dbReference type="InterPro" id="IPR011608">
    <property type="entry name" value="PRD"/>
</dbReference>
<dbReference type="KEGG" id="cphy:B5808_04795"/>
<reference evidence="2 3" key="1">
    <citation type="submission" date="2017-04" db="EMBL/GenBank/DDBJ databases">
        <authorList>
            <person name="Afonso C.L."/>
            <person name="Miller P.J."/>
            <person name="Scott M.A."/>
            <person name="Spackman E."/>
            <person name="Goraichik I."/>
            <person name="Dimitrov K.M."/>
            <person name="Suarez D.L."/>
            <person name="Swayne D.E."/>
        </authorList>
    </citation>
    <scope>NUCLEOTIDE SEQUENCE [LARGE SCALE GENOMIC DNA]</scope>
    <source>
        <strain evidence="3">XA(T)</strain>
    </source>
</reference>
<dbReference type="PANTHER" id="PTHR30185:SF12">
    <property type="entry name" value="TRANSCRIPTIONAL REGULATOR MANR"/>
    <property type="match status" value="1"/>
</dbReference>
<dbReference type="SUPFAM" id="SSF63520">
    <property type="entry name" value="PTS-regulatory domain, PRD"/>
    <property type="match status" value="1"/>
</dbReference>
<dbReference type="PROSITE" id="PS51094">
    <property type="entry name" value="PTS_EIIA_TYPE_2"/>
    <property type="match status" value="1"/>
</dbReference>
<dbReference type="Gene3D" id="1.10.10.10">
    <property type="entry name" value="Winged helix-like DNA-binding domain superfamily/Winged helix DNA-binding domain"/>
    <property type="match status" value="1"/>
</dbReference>
<evidence type="ECO:0000256" key="1">
    <source>
        <dbReference type="ARBA" id="ARBA00022737"/>
    </source>
</evidence>
<dbReference type="Gene3D" id="3.40.930.10">
    <property type="entry name" value="Mannitol-specific EII, Chain A"/>
    <property type="match status" value="1"/>
</dbReference>
<gene>
    <name evidence="2" type="ORF">B5808_04795</name>
</gene>
<dbReference type="Pfam" id="PF00359">
    <property type="entry name" value="PTS_EIIA_2"/>
    <property type="match status" value="1"/>
</dbReference>
<dbReference type="InterPro" id="IPR016152">
    <property type="entry name" value="PTrfase/Anion_transptr"/>
</dbReference>
<dbReference type="InterPro" id="IPR013196">
    <property type="entry name" value="HTH_11"/>
</dbReference>
<dbReference type="AlphaFoldDB" id="A0A1X9LHC8"/>
<evidence type="ECO:0000313" key="3">
    <source>
        <dbReference type="Proteomes" id="UP000192775"/>
    </source>
</evidence>
<dbReference type="Pfam" id="PF08279">
    <property type="entry name" value="HTH_11"/>
    <property type="match status" value="1"/>
</dbReference>
<keyword evidence="3" id="KW-1185">Reference proteome</keyword>
<accession>A0A1X9LHC8</accession>
<dbReference type="Proteomes" id="UP000192775">
    <property type="component" value="Chromosome"/>
</dbReference>
<dbReference type="EMBL" id="CP020715">
    <property type="protein sequence ID" value="ARJ04616.1"/>
    <property type="molecule type" value="Genomic_DNA"/>
</dbReference>
<dbReference type="RefSeq" id="WP_085018756.1">
    <property type="nucleotide sequence ID" value="NZ_BMHD01000002.1"/>
</dbReference>
<dbReference type="GO" id="GO:0006355">
    <property type="term" value="P:regulation of DNA-templated transcription"/>
    <property type="evidence" value="ECO:0007669"/>
    <property type="project" value="InterPro"/>
</dbReference>
<dbReference type="InterPro" id="IPR036634">
    <property type="entry name" value="PRD_sf"/>
</dbReference>
<proteinExistence type="predicted"/>